<dbReference type="Proteomes" id="UP000282299">
    <property type="component" value="Unassembled WGS sequence"/>
</dbReference>
<evidence type="ECO:0000259" key="2">
    <source>
        <dbReference type="Pfam" id="PF00419"/>
    </source>
</evidence>
<dbReference type="InterPro" id="IPR000259">
    <property type="entry name" value="Adhesion_dom_fimbrial"/>
</dbReference>
<dbReference type="EMBL" id="JADVNV010000002">
    <property type="protein sequence ID" value="MBJ9867481.1"/>
    <property type="molecule type" value="Genomic_DNA"/>
</dbReference>
<dbReference type="OMA" id="TYTAQYY"/>
<dbReference type="SUPFAM" id="SSF49401">
    <property type="entry name" value="Bacterial adhesins"/>
    <property type="match status" value="1"/>
</dbReference>
<accession>A0A078LP76</accession>
<dbReference type="PANTHER" id="PTHR33420">
    <property type="entry name" value="FIMBRIAL SUBUNIT ELFA-RELATED"/>
    <property type="match status" value="1"/>
</dbReference>
<dbReference type="GO" id="GO:0009289">
    <property type="term" value="C:pilus"/>
    <property type="evidence" value="ECO:0007669"/>
    <property type="project" value="InterPro"/>
</dbReference>
<evidence type="ECO:0000313" key="7">
    <source>
        <dbReference type="EMBL" id="VEB88570.1"/>
    </source>
</evidence>
<evidence type="ECO:0000256" key="1">
    <source>
        <dbReference type="SAM" id="SignalP"/>
    </source>
</evidence>
<dbReference type="InterPro" id="IPR008966">
    <property type="entry name" value="Adhesion_dom_sf"/>
</dbReference>
<dbReference type="GO" id="GO:0043709">
    <property type="term" value="P:cell adhesion involved in single-species biofilm formation"/>
    <property type="evidence" value="ECO:0007669"/>
    <property type="project" value="TreeGrafter"/>
</dbReference>
<dbReference type="InterPro" id="IPR050263">
    <property type="entry name" value="Bact_Fimbrial_Adh_Pro"/>
</dbReference>
<dbReference type="EMBL" id="LR134204">
    <property type="protein sequence ID" value="VEB88570.1"/>
    <property type="molecule type" value="Genomic_DNA"/>
</dbReference>
<feature type="chain" id="PRO_5014502329" evidence="1">
    <location>
        <begin position="24"/>
        <end position="177"/>
    </location>
</feature>
<evidence type="ECO:0000313" key="8">
    <source>
        <dbReference type="Proteomes" id="UP000251584"/>
    </source>
</evidence>
<keyword evidence="1" id="KW-0732">Signal</keyword>
<evidence type="ECO:0000313" key="10">
    <source>
        <dbReference type="Proteomes" id="UP000282299"/>
    </source>
</evidence>
<name>A0A078LP76_CITKO</name>
<evidence type="ECO:0000313" key="4">
    <source>
        <dbReference type="EMBL" id="MBJ9867481.1"/>
    </source>
</evidence>
<dbReference type="Proteomes" id="UP000270272">
    <property type="component" value="Chromosome"/>
</dbReference>
<dbReference type="PANTHER" id="PTHR33420:SF10">
    <property type="entry name" value="FIMBRIAE MAJOR SUBUNIT"/>
    <property type="match status" value="1"/>
</dbReference>
<dbReference type="PATRIC" id="fig|545.11.peg.3086"/>
<dbReference type="InterPro" id="IPR036937">
    <property type="entry name" value="Adhesion_dom_fimbrial_sf"/>
</dbReference>
<feature type="signal peptide" evidence="1">
    <location>
        <begin position="1"/>
        <end position="23"/>
    </location>
</feature>
<dbReference type="GeneID" id="45137841"/>
<reference evidence="4" key="6">
    <citation type="submission" date="2020-11" db="EMBL/GenBank/DDBJ databases">
        <title>Enhanced detection system for hospital associated transmission using whole genome sequencing surveillance.</title>
        <authorList>
            <person name="Harrison L.H."/>
            <person name="Van Tyne D."/>
            <person name="Marsh J.W."/>
            <person name="Griffith M.P."/>
            <person name="Snyder D.J."/>
            <person name="Cooper V.S."/>
            <person name="Mustapha M."/>
        </authorList>
    </citation>
    <scope>NUCLEOTIDE SEQUENCE</scope>
    <source>
        <strain evidence="4">CB00014</strain>
    </source>
</reference>
<evidence type="ECO:0000313" key="3">
    <source>
        <dbReference type="EMBL" id="CDZ85698.1"/>
    </source>
</evidence>
<evidence type="ECO:0000313" key="9">
    <source>
        <dbReference type="Proteomes" id="UP000270272"/>
    </source>
</evidence>
<reference evidence="7 9" key="5">
    <citation type="submission" date="2018-12" db="EMBL/GenBank/DDBJ databases">
        <authorList>
            <consortium name="Pathogen Informatics"/>
        </authorList>
    </citation>
    <scope>NUCLEOTIDE SEQUENCE [LARGE SCALE GENOMIC DNA]</scope>
    <source>
        <strain evidence="7 9">NCTC11075</strain>
    </source>
</reference>
<feature type="domain" description="Fimbrial-type adhesion" evidence="2">
    <location>
        <begin position="28"/>
        <end position="177"/>
    </location>
</feature>
<dbReference type="Pfam" id="PF00419">
    <property type="entry name" value="Fimbrial"/>
    <property type="match status" value="1"/>
</dbReference>
<dbReference type="EMBL" id="UAVY01000011">
    <property type="protein sequence ID" value="SQB42598.1"/>
    <property type="molecule type" value="Genomic_DNA"/>
</dbReference>
<evidence type="ECO:0000313" key="6">
    <source>
        <dbReference type="EMBL" id="SQB42598.1"/>
    </source>
</evidence>
<dbReference type="Gene3D" id="2.60.40.1090">
    <property type="entry name" value="Fimbrial-type adhesion domain"/>
    <property type="match status" value="1"/>
</dbReference>
<dbReference type="EMBL" id="LK931336">
    <property type="protein sequence ID" value="CDZ85698.1"/>
    <property type="molecule type" value="Genomic_DNA"/>
</dbReference>
<evidence type="ECO:0000313" key="5">
    <source>
        <dbReference type="EMBL" id="RSC16822.1"/>
    </source>
</evidence>
<dbReference type="AlphaFoldDB" id="A0A078LP76"/>
<dbReference type="Proteomes" id="UP000251584">
    <property type="component" value="Unassembled WGS sequence"/>
</dbReference>
<proteinExistence type="predicted"/>
<protein>
    <submittedName>
        <fullName evidence="3">Major fimbrial subunit</fullName>
    </submittedName>
    <submittedName>
        <fullName evidence="4">Type 1 fimbrial protein</fullName>
    </submittedName>
</protein>
<sequence>MKLNRALIPALVISAIYSAGALASDNTITFMGEVSDETCSVSVNGSEASPVVLLPTVTVNTLNTNQVAGQTTFDIGVSGCTGSASGINISTVFVGNNISATTGNLASNGSASDVEIQILDTSDTEIDFRNAFNGGGDLALAANETSATATYKAQYYSGGAATTGTVQASMQYAVSYQ</sequence>
<reference evidence="6 8" key="2">
    <citation type="submission" date="2018-06" db="EMBL/GenBank/DDBJ databases">
        <authorList>
            <consortium name="Pathogen Informatics"/>
            <person name="Doyle S."/>
        </authorList>
    </citation>
    <scope>NUCLEOTIDE SEQUENCE [LARGE SCALE GENOMIC DNA]</scope>
    <source>
        <strain evidence="6 8">NCTC10786</strain>
    </source>
</reference>
<organism evidence="3">
    <name type="scientific">Citrobacter koseri</name>
    <name type="common">Citrobacter diversus</name>
    <dbReference type="NCBI Taxonomy" id="545"/>
    <lineage>
        <taxon>Bacteria</taxon>
        <taxon>Pseudomonadati</taxon>
        <taxon>Pseudomonadota</taxon>
        <taxon>Gammaproteobacteria</taxon>
        <taxon>Enterobacterales</taxon>
        <taxon>Enterobacteriaceae</taxon>
        <taxon>Citrobacter</taxon>
    </lineage>
</organism>
<reference evidence="10" key="3">
    <citation type="submission" date="2018-10" db="EMBL/GenBank/DDBJ databases">
        <title>FDA dAtabase for Regulatory Grade micrObial Sequences (FDA-ARGOS): Supporting development and validation of Infectious Disease Dx tests.</title>
        <authorList>
            <person name="Goldberg B."/>
            <person name="Campos J."/>
            <person name="Tallon L."/>
            <person name="Sadzewicz L."/>
            <person name="Zhao X."/>
            <person name="Vavikolanu K."/>
            <person name="Mehta A."/>
            <person name="Aluvathingal J."/>
            <person name="Nadendla S."/>
            <person name="Geyer C."/>
            <person name="Nandy P."/>
            <person name="Yan Y."/>
            <person name="Sichtig H."/>
        </authorList>
    </citation>
    <scope>NUCLEOTIDE SEQUENCE [LARGE SCALE GENOMIC DNA]</scope>
    <source>
        <strain evidence="10">FDAARGOS_526</strain>
    </source>
</reference>
<reference evidence="5" key="4">
    <citation type="submission" date="2018-10" db="EMBL/GenBank/DDBJ databases">
        <title>FDA dAtabase for Regulatory Grade micrObial Sequences (FDA-ARGOS): Supporting development and validation of Infectious Disease Dx tests.</title>
        <authorList>
            <person name="Campos J."/>
            <person name="Goldberg B."/>
            <person name="Tallon L.J."/>
            <person name="Sadzewicz L."/>
            <person name="Zhao X."/>
            <person name="Vavikolanu K."/>
            <person name="Mehta A."/>
            <person name="Aluvathingal J."/>
            <person name="Nadendla S."/>
            <person name="Geyer C."/>
            <person name="Nandy P."/>
            <person name="Yan Y."/>
            <person name="Sichtig H."/>
        </authorList>
    </citation>
    <scope>NUCLEOTIDE SEQUENCE</scope>
    <source>
        <strain evidence="5">FDAARGOS_526</strain>
    </source>
</reference>
<dbReference type="Proteomes" id="UP000807555">
    <property type="component" value="Unassembled WGS sequence"/>
</dbReference>
<dbReference type="RefSeq" id="WP_012134978.1">
    <property type="nucleotide sequence ID" value="NZ_ABTEQQ020000003.1"/>
</dbReference>
<reference evidence="3" key="1">
    <citation type="submission" date="2014-06" db="EMBL/GenBank/DDBJ databases">
        <authorList>
            <person name="Urmite Genomes Urmite Genomes"/>
        </authorList>
    </citation>
    <scope>NUCLEOTIDE SEQUENCE</scope>
</reference>
<gene>
    <name evidence="7" type="primary">sfaA</name>
    <name evidence="6" type="synonym">sfaA_2</name>
    <name evidence="3" type="ORF">BN1086_03920</name>
    <name evidence="5" type="ORF">EGS84_07630</name>
    <name evidence="4" type="ORF">I5687_05900</name>
    <name evidence="6" type="ORF">NCTC10786_06607</name>
    <name evidence="7" type="ORF">NCTC11075_01884</name>
</gene>
<dbReference type="EMBL" id="RKIT01000002">
    <property type="protein sequence ID" value="RSC16822.1"/>
    <property type="molecule type" value="Genomic_DNA"/>
</dbReference>